<organism evidence="1 2">
    <name type="scientific">Anguilla anguilla</name>
    <name type="common">European freshwater eel</name>
    <name type="synonym">Muraena anguilla</name>
    <dbReference type="NCBI Taxonomy" id="7936"/>
    <lineage>
        <taxon>Eukaryota</taxon>
        <taxon>Metazoa</taxon>
        <taxon>Chordata</taxon>
        <taxon>Craniata</taxon>
        <taxon>Vertebrata</taxon>
        <taxon>Euteleostomi</taxon>
        <taxon>Actinopterygii</taxon>
        <taxon>Neopterygii</taxon>
        <taxon>Teleostei</taxon>
        <taxon>Anguilliformes</taxon>
        <taxon>Anguillidae</taxon>
        <taxon>Anguilla</taxon>
    </lineage>
</organism>
<protein>
    <submittedName>
        <fullName evidence="1">Uncharacterized protein</fullName>
    </submittedName>
</protein>
<evidence type="ECO:0000313" key="1">
    <source>
        <dbReference type="EMBL" id="KAG5848650.1"/>
    </source>
</evidence>
<dbReference type="PANTHER" id="PTHR45913:SF5">
    <property type="entry name" value="GENERAL TRANSCRIPTION FACTOR II-I REPEAT DOMAIN-CONTAINING PROTEIN 2A-LIKE PROTEIN"/>
    <property type="match status" value="1"/>
</dbReference>
<dbReference type="AlphaFoldDB" id="A0A9D3MJW4"/>
<dbReference type="SUPFAM" id="SSF53098">
    <property type="entry name" value="Ribonuclease H-like"/>
    <property type="match status" value="1"/>
</dbReference>
<evidence type="ECO:0000313" key="2">
    <source>
        <dbReference type="Proteomes" id="UP001044222"/>
    </source>
</evidence>
<name>A0A9D3MJW4_ANGAN</name>
<dbReference type="Proteomes" id="UP001044222">
    <property type="component" value="Unassembled WGS sequence"/>
</dbReference>
<proteinExistence type="predicted"/>
<dbReference type="InterPro" id="IPR012337">
    <property type="entry name" value="RNaseH-like_sf"/>
</dbReference>
<reference evidence="1" key="1">
    <citation type="submission" date="2021-01" db="EMBL/GenBank/DDBJ databases">
        <title>A chromosome-scale assembly of European eel, Anguilla anguilla.</title>
        <authorList>
            <person name="Henkel C."/>
            <person name="Jong-Raadsen S.A."/>
            <person name="Dufour S."/>
            <person name="Weltzien F.-A."/>
            <person name="Palstra A.P."/>
            <person name="Pelster B."/>
            <person name="Spaink H.P."/>
            <person name="Van Den Thillart G.E."/>
            <person name="Jansen H."/>
            <person name="Zahm M."/>
            <person name="Klopp C."/>
            <person name="Cedric C."/>
            <person name="Louis A."/>
            <person name="Berthelot C."/>
            <person name="Parey E."/>
            <person name="Roest Crollius H."/>
            <person name="Montfort J."/>
            <person name="Robinson-Rechavi M."/>
            <person name="Bucao C."/>
            <person name="Bouchez O."/>
            <person name="Gislard M."/>
            <person name="Lluch J."/>
            <person name="Milhes M."/>
            <person name="Lampietro C."/>
            <person name="Lopez Roques C."/>
            <person name="Donnadieu C."/>
            <person name="Braasch I."/>
            <person name="Desvignes T."/>
            <person name="Postlethwait J."/>
            <person name="Bobe J."/>
            <person name="Guiguen Y."/>
            <person name="Dirks R."/>
        </authorList>
    </citation>
    <scope>NUCLEOTIDE SEQUENCE</scope>
    <source>
        <strain evidence="1">Tag_6206</strain>
        <tissue evidence="1">Liver</tissue>
    </source>
</reference>
<sequence>MIGSVNGLMGLCKADQTFPEFWNFHCISHREQLVSKSFNLDNVMKPVMEIVNYIRTHALNHRQFRNLIAELDQGLPGDLPLHCTVRWLSKGKVLSRFFELLDAVKLFMEEKDKDYPELSDLEWIIDLAFLVDMLCHLDRLNLTLQGKLKMLPDLVQSVFAFVNKLKLFKAHIQKGRFNAFSHSAKSQRAIHQPRPE</sequence>
<keyword evidence="2" id="KW-1185">Reference proteome</keyword>
<dbReference type="EMBL" id="JAFIRN010000005">
    <property type="protein sequence ID" value="KAG5848650.1"/>
    <property type="molecule type" value="Genomic_DNA"/>
</dbReference>
<gene>
    <name evidence="1" type="ORF">ANANG_G00101020</name>
</gene>
<accession>A0A9D3MJW4</accession>
<comment type="caution">
    <text evidence="1">The sequence shown here is derived from an EMBL/GenBank/DDBJ whole genome shotgun (WGS) entry which is preliminary data.</text>
</comment>
<dbReference type="PANTHER" id="PTHR45913">
    <property type="entry name" value="EPM2A-INTERACTING PROTEIN 1"/>
    <property type="match status" value="1"/>
</dbReference>